<dbReference type="RefSeq" id="WP_290282851.1">
    <property type="nucleotide sequence ID" value="NZ_JAUFQI010000001.1"/>
</dbReference>
<dbReference type="EMBL" id="JBHRYN010000008">
    <property type="protein sequence ID" value="MFC3701158.1"/>
    <property type="molecule type" value="Genomic_DNA"/>
</dbReference>
<reference evidence="4" key="1">
    <citation type="journal article" date="2019" name="Int. J. Syst. Evol. Microbiol.">
        <title>The Global Catalogue of Microorganisms (GCM) 10K type strain sequencing project: providing services to taxonomists for standard genome sequencing and annotation.</title>
        <authorList>
            <consortium name="The Broad Institute Genomics Platform"/>
            <consortium name="The Broad Institute Genome Sequencing Center for Infectious Disease"/>
            <person name="Wu L."/>
            <person name="Ma J."/>
        </authorList>
    </citation>
    <scope>NUCLEOTIDE SEQUENCE [LARGE SCALE GENOMIC DNA]</scope>
    <source>
        <strain evidence="4">CECT 8288</strain>
    </source>
</reference>
<proteinExistence type="predicted"/>
<keyword evidence="4" id="KW-1185">Reference proteome</keyword>
<evidence type="ECO:0000256" key="1">
    <source>
        <dbReference type="SAM" id="MobiDB-lite"/>
    </source>
</evidence>
<gene>
    <name evidence="3" type="ORF">ACFOND_05830</name>
</gene>
<evidence type="ECO:0000259" key="2">
    <source>
        <dbReference type="Pfam" id="PF17948"/>
    </source>
</evidence>
<protein>
    <submittedName>
        <fullName evidence="3">DnaT-like ssDNA-binding domain-containing protein</fullName>
    </submittedName>
</protein>
<feature type="region of interest" description="Disordered" evidence="1">
    <location>
        <begin position="238"/>
        <end position="261"/>
    </location>
</feature>
<evidence type="ECO:0000313" key="3">
    <source>
        <dbReference type="EMBL" id="MFC3701158.1"/>
    </source>
</evidence>
<sequence>MISEKMLLVSPTLAATLGLEEALLFQLLYEIKTLQERETIELSVQKQQKLLPFWSDMQFLAVCNRLQAQGVINIVSQSPWQFIIDPLFDADEAAGTQTKLPSISKTVPVYNNTPNTYDAPNQTPSVAAVKSQATEKLPVFSMNDARRRNQEDDDLAYLKPAAKHGGRASVQRVKMTADWEPSEQFPNLLSFHNIPLAFALSELEKFRQYYLASERQEANWDIRLVNWVQRAWPESQHAKGRYEQSINTSGEPANNPREKRARVRDALRNISDTDW</sequence>
<evidence type="ECO:0000313" key="4">
    <source>
        <dbReference type="Proteomes" id="UP001595710"/>
    </source>
</evidence>
<accession>A0ABV7WSV7</accession>
<comment type="caution">
    <text evidence="3">The sequence shown here is derived from an EMBL/GenBank/DDBJ whole genome shotgun (WGS) entry which is preliminary data.</text>
</comment>
<dbReference type="Pfam" id="PF17948">
    <property type="entry name" value="DnaT"/>
    <property type="match status" value="1"/>
</dbReference>
<name>A0ABV7WSV7_9GAMM</name>
<organism evidence="3 4">
    <name type="scientific">Reinekea marina</name>
    <dbReference type="NCBI Taxonomy" id="1310421"/>
    <lineage>
        <taxon>Bacteria</taxon>
        <taxon>Pseudomonadati</taxon>
        <taxon>Pseudomonadota</taxon>
        <taxon>Gammaproteobacteria</taxon>
        <taxon>Oceanospirillales</taxon>
        <taxon>Saccharospirillaceae</taxon>
        <taxon>Reinekea</taxon>
    </lineage>
</organism>
<feature type="domain" description="DnaT DNA-binding" evidence="2">
    <location>
        <begin position="174"/>
        <end position="238"/>
    </location>
</feature>
<dbReference type="Gene3D" id="1.10.8.1180">
    <property type="match status" value="1"/>
</dbReference>
<dbReference type="Proteomes" id="UP001595710">
    <property type="component" value="Unassembled WGS sequence"/>
</dbReference>
<dbReference type="InterPro" id="IPR040480">
    <property type="entry name" value="DnaT_DNA_bind"/>
</dbReference>